<dbReference type="AlphaFoldDB" id="A0A5P3XAY5"/>
<feature type="domain" description="DUF4825" evidence="1">
    <location>
        <begin position="46"/>
        <end position="142"/>
    </location>
</feature>
<sequence>MQVKYTRLKLRVLLVIILIGVFSIIGCSQDNKEQSEITLGEKVEKLLKYKGSNIGDNSAVGNISNYLLASDNLQGFELKTGEEPYEITLKYKGFEESHIIISTNETITLPFSDVMIKNSMVLFSLIKNVDIINLELDDGSTITYKKSELVDAYGDKYGKKLEKIIENKTSLENFLTGEV</sequence>
<dbReference type="Proteomes" id="UP000326961">
    <property type="component" value="Chromosome"/>
</dbReference>
<dbReference type="PROSITE" id="PS51257">
    <property type="entry name" value="PROKAR_LIPOPROTEIN"/>
    <property type="match status" value="1"/>
</dbReference>
<dbReference type="EMBL" id="CP032452">
    <property type="protein sequence ID" value="QEZ67862.1"/>
    <property type="molecule type" value="Genomic_DNA"/>
</dbReference>
<accession>A0A5P3XAY5</accession>
<evidence type="ECO:0000259" key="1">
    <source>
        <dbReference type="Pfam" id="PF16107"/>
    </source>
</evidence>
<proteinExistence type="predicted"/>
<dbReference type="InterPro" id="IPR032250">
    <property type="entry name" value="DUF4825"/>
</dbReference>
<dbReference type="Pfam" id="PF16107">
    <property type="entry name" value="DUF4825"/>
    <property type="match status" value="1"/>
</dbReference>
<evidence type="ECO:0000313" key="2">
    <source>
        <dbReference type="EMBL" id="QEZ67862.1"/>
    </source>
</evidence>
<organism evidence="2 3">
    <name type="scientific">Paraclostridium bifermentans</name>
    <name type="common">Clostridium bifermentans</name>
    <dbReference type="NCBI Taxonomy" id="1490"/>
    <lineage>
        <taxon>Bacteria</taxon>
        <taxon>Bacillati</taxon>
        <taxon>Bacillota</taxon>
        <taxon>Clostridia</taxon>
        <taxon>Peptostreptococcales</taxon>
        <taxon>Peptostreptococcaceae</taxon>
        <taxon>Paraclostridium</taxon>
    </lineage>
</organism>
<name>A0A5P3XAY5_PARBF</name>
<reference evidence="2 3" key="1">
    <citation type="submission" date="2018-09" db="EMBL/GenBank/DDBJ databases">
        <title>A clostridial neurotoxin that targets Anopheles mosquitoes.</title>
        <authorList>
            <person name="Contreras E."/>
            <person name="Masuyer G."/>
            <person name="Qureshi N."/>
            <person name="Chawla S."/>
            <person name="Lim H.L."/>
            <person name="Chen J."/>
            <person name="Stenmark P."/>
            <person name="Gill S."/>
        </authorList>
    </citation>
    <scope>NUCLEOTIDE SEQUENCE [LARGE SCALE GENOMIC DNA]</scope>
    <source>
        <strain evidence="2 3">Cbm</strain>
    </source>
</reference>
<gene>
    <name evidence="2" type="ORF">D4A35_02530</name>
</gene>
<protein>
    <submittedName>
        <fullName evidence="2">DUF4825 domain-containing protein</fullName>
    </submittedName>
</protein>
<evidence type="ECO:0000313" key="3">
    <source>
        <dbReference type="Proteomes" id="UP000326961"/>
    </source>
</evidence>